<keyword evidence="2" id="KW-1185">Reference proteome</keyword>
<accession>A0ABD0ULD7</accession>
<gene>
    <name evidence="1" type="ORF">M5K25_019340</name>
</gene>
<sequence>MATSHVASAFLSSPPVNVSSYSVFPRSGKEDDTDDLLKIPSHEISDSRGSEAPHFHQIWSFGPAIVDRLILQVDSVQMEFKLGFFLSMFWLWIRVLICSDPMIQDGKRSTSREIMGKMMEGGLGKELRIENDAATCT</sequence>
<dbReference type="AlphaFoldDB" id="A0ABD0ULD7"/>
<name>A0ABD0ULD7_DENTH</name>
<evidence type="ECO:0000313" key="1">
    <source>
        <dbReference type="EMBL" id="KAL0911217.1"/>
    </source>
</evidence>
<dbReference type="EMBL" id="JANQDX010000015">
    <property type="protein sequence ID" value="KAL0911217.1"/>
    <property type="molecule type" value="Genomic_DNA"/>
</dbReference>
<proteinExistence type="predicted"/>
<dbReference type="Proteomes" id="UP001552299">
    <property type="component" value="Unassembled WGS sequence"/>
</dbReference>
<reference evidence="1 2" key="1">
    <citation type="journal article" date="2024" name="Plant Biotechnol. J.">
        <title>Dendrobium thyrsiflorum genome and its molecular insights into genes involved in important horticultural traits.</title>
        <authorList>
            <person name="Chen B."/>
            <person name="Wang J.Y."/>
            <person name="Zheng P.J."/>
            <person name="Li K.L."/>
            <person name="Liang Y.M."/>
            <person name="Chen X.F."/>
            <person name="Zhang C."/>
            <person name="Zhao X."/>
            <person name="He X."/>
            <person name="Zhang G.Q."/>
            <person name="Liu Z.J."/>
            <person name="Xu Q."/>
        </authorList>
    </citation>
    <scope>NUCLEOTIDE SEQUENCE [LARGE SCALE GENOMIC DNA]</scope>
    <source>
        <strain evidence="1">GZMU011</strain>
    </source>
</reference>
<organism evidence="1 2">
    <name type="scientific">Dendrobium thyrsiflorum</name>
    <name type="common">Pinecone-like raceme dendrobium</name>
    <name type="synonym">Orchid</name>
    <dbReference type="NCBI Taxonomy" id="117978"/>
    <lineage>
        <taxon>Eukaryota</taxon>
        <taxon>Viridiplantae</taxon>
        <taxon>Streptophyta</taxon>
        <taxon>Embryophyta</taxon>
        <taxon>Tracheophyta</taxon>
        <taxon>Spermatophyta</taxon>
        <taxon>Magnoliopsida</taxon>
        <taxon>Liliopsida</taxon>
        <taxon>Asparagales</taxon>
        <taxon>Orchidaceae</taxon>
        <taxon>Epidendroideae</taxon>
        <taxon>Malaxideae</taxon>
        <taxon>Dendrobiinae</taxon>
        <taxon>Dendrobium</taxon>
    </lineage>
</organism>
<comment type="caution">
    <text evidence="1">The sequence shown here is derived from an EMBL/GenBank/DDBJ whole genome shotgun (WGS) entry which is preliminary data.</text>
</comment>
<evidence type="ECO:0000313" key="2">
    <source>
        <dbReference type="Proteomes" id="UP001552299"/>
    </source>
</evidence>
<protein>
    <submittedName>
        <fullName evidence="1">Uncharacterized protein</fullName>
    </submittedName>
</protein>